<evidence type="ECO:0000259" key="1">
    <source>
        <dbReference type="Pfam" id="PF01243"/>
    </source>
</evidence>
<evidence type="ECO:0000313" key="2">
    <source>
        <dbReference type="EMBL" id="GAA2059295.1"/>
    </source>
</evidence>
<dbReference type="SUPFAM" id="SSF50475">
    <property type="entry name" value="FMN-binding split barrel"/>
    <property type="match status" value="1"/>
</dbReference>
<dbReference type="Proteomes" id="UP001500751">
    <property type="component" value="Unassembled WGS sequence"/>
</dbReference>
<dbReference type="InterPro" id="IPR012349">
    <property type="entry name" value="Split_barrel_FMN-bd"/>
</dbReference>
<dbReference type="PANTHER" id="PTHR42815">
    <property type="entry name" value="FAD-BINDING, PUTATIVE (AFU_ORTHOLOGUE AFUA_6G07600)-RELATED"/>
    <property type="match status" value="1"/>
</dbReference>
<dbReference type="EMBL" id="BAAAQN010000074">
    <property type="protein sequence ID" value="GAA2059295.1"/>
    <property type="molecule type" value="Genomic_DNA"/>
</dbReference>
<gene>
    <name evidence="2" type="ORF">GCM10009839_81990</name>
</gene>
<dbReference type="Gene3D" id="2.30.110.10">
    <property type="entry name" value="Electron Transport, Fmn-binding Protein, Chain A"/>
    <property type="match status" value="1"/>
</dbReference>
<dbReference type="PANTHER" id="PTHR42815:SF2">
    <property type="entry name" value="FAD-BINDING, PUTATIVE (AFU_ORTHOLOGUE AFUA_6G07600)-RELATED"/>
    <property type="match status" value="1"/>
</dbReference>
<comment type="caution">
    <text evidence="2">The sequence shown here is derived from an EMBL/GenBank/DDBJ whole genome shotgun (WGS) entry which is preliminary data.</text>
</comment>
<dbReference type="NCBIfam" id="TIGR04025">
    <property type="entry name" value="PPOX_FMN_DR2398"/>
    <property type="match status" value="1"/>
</dbReference>
<sequence>MTETAPGSRTEDAAAEAVTTTTEVRSTATEIAATEAITTVAELRALLGAPMERAVNKERTALLPIDRQWLAASPFCLVATSDADGNCDVSPKGDPAGFIKVLSDTRVAVPERPGNRRADGYLNILSNPHVGLITVVPGRSETLRINGRATLVRDAPYFDSMTVKGHRPILAIEVDIEQIFFHCAKSFMRSKLWKPETWEPELLPHHAVIVKSVQPTRETLDELFEYYGPSYEDKLYGTAK</sequence>
<name>A0ABP5GWF1_9ACTN</name>
<dbReference type="Pfam" id="PF01243">
    <property type="entry name" value="PNPOx_N"/>
    <property type="match status" value="1"/>
</dbReference>
<reference evidence="3" key="1">
    <citation type="journal article" date="2019" name="Int. J. Syst. Evol. Microbiol.">
        <title>The Global Catalogue of Microorganisms (GCM) 10K type strain sequencing project: providing services to taxonomists for standard genome sequencing and annotation.</title>
        <authorList>
            <consortium name="The Broad Institute Genomics Platform"/>
            <consortium name="The Broad Institute Genome Sequencing Center for Infectious Disease"/>
            <person name="Wu L."/>
            <person name="Ma J."/>
        </authorList>
    </citation>
    <scope>NUCLEOTIDE SEQUENCE [LARGE SCALE GENOMIC DNA]</scope>
    <source>
        <strain evidence="3">JCM 16014</strain>
    </source>
</reference>
<protein>
    <submittedName>
        <fullName evidence="2">Pyridoxamine 5'-phosphate oxidase family protein</fullName>
    </submittedName>
</protein>
<evidence type="ECO:0000313" key="3">
    <source>
        <dbReference type="Proteomes" id="UP001500751"/>
    </source>
</evidence>
<dbReference type="InterPro" id="IPR024029">
    <property type="entry name" value="Pyridox_Oxase_FMN-dep"/>
</dbReference>
<keyword evidence="3" id="KW-1185">Reference proteome</keyword>
<organism evidence="2 3">
    <name type="scientific">Catenulispora yoronensis</name>
    <dbReference type="NCBI Taxonomy" id="450799"/>
    <lineage>
        <taxon>Bacteria</taxon>
        <taxon>Bacillati</taxon>
        <taxon>Actinomycetota</taxon>
        <taxon>Actinomycetes</taxon>
        <taxon>Catenulisporales</taxon>
        <taxon>Catenulisporaceae</taxon>
        <taxon>Catenulispora</taxon>
    </lineage>
</organism>
<accession>A0ABP5GWF1</accession>
<proteinExistence type="predicted"/>
<feature type="domain" description="Pyridoxamine 5'-phosphate oxidase N-terminal" evidence="1">
    <location>
        <begin position="67"/>
        <end position="183"/>
    </location>
</feature>
<dbReference type="InterPro" id="IPR011576">
    <property type="entry name" value="Pyridox_Oxase_N"/>
</dbReference>